<reference evidence="2 3" key="1">
    <citation type="submission" date="2023-02" db="EMBL/GenBank/DDBJ databases">
        <title>LHISI_Scaffold_Assembly.</title>
        <authorList>
            <person name="Stuart O.P."/>
            <person name="Cleave R."/>
            <person name="Magrath M.J.L."/>
            <person name="Mikheyev A.S."/>
        </authorList>
    </citation>
    <scope>NUCLEOTIDE SEQUENCE [LARGE SCALE GENOMIC DNA]</scope>
    <source>
        <strain evidence="2">Daus_M_001</strain>
        <tissue evidence="2">Leg muscle</tissue>
    </source>
</reference>
<sequence>MQIFVEKHVADSSVCEMRMRLKGLPQLIHEYDEVQIQLELYDEDSEQHEHDRESFENTHSASDLRNLLNQLASNLKAIEALELKVPLHELLLSQLVLHRFDKQGRKEWEKLNLPRWKVKRILHKNHVEEKGMRVKTMATIEAAVLNIVL</sequence>
<dbReference type="Proteomes" id="UP001159363">
    <property type="component" value="Chromosome 3"/>
</dbReference>
<gene>
    <name evidence="2" type="ORF">PR048_008852</name>
</gene>
<evidence type="ECO:0000313" key="2">
    <source>
        <dbReference type="EMBL" id="KAJ8889353.1"/>
    </source>
</evidence>
<accession>A0ABQ9HY96</accession>
<organism evidence="2 3">
    <name type="scientific">Dryococelus australis</name>
    <dbReference type="NCBI Taxonomy" id="614101"/>
    <lineage>
        <taxon>Eukaryota</taxon>
        <taxon>Metazoa</taxon>
        <taxon>Ecdysozoa</taxon>
        <taxon>Arthropoda</taxon>
        <taxon>Hexapoda</taxon>
        <taxon>Insecta</taxon>
        <taxon>Pterygota</taxon>
        <taxon>Neoptera</taxon>
        <taxon>Polyneoptera</taxon>
        <taxon>Phasmatodea</taxon>
        <taxon>Verophasmatodea</taxon>
        <taxon>Anareolatae</taxon>
        <taxon>Phasmatidae</taxon>
        <taxon>Eurycanthinae</taxon>
        <taxon>Dryococelus</taxon>
    </lineage>
</organism>
<comment type="caution">
    <text evidence="2">The sequence shown here is derived from an EMBL/GenBank/DDBJ whole genome shotgun (WGS) entry which is preliminary data.</text>
</comment>
<dbReference type="EMBL" id="JARBHB010000003">
    <property type="protein sequence ID" value="KAJ8889353.1"/>
    <property type="molecule type" value="Genomic_DNA"/>
</dbReference>
<evidence type="ECO:0000256" key="1">
    <source>
        <dbReference type="SAM" id="Coils"/>
    </source>
</evidence>
<keyword evidence="1" id="KW-0175">Coiled coil</keyword>
<keyword evidence="3" id="KW-1185">Reference proteome</keyword>
<feature type="coiled-coil region" evidence="1">
    <location>
        <begin position="31"/>
        <end position="84"/>
    </location>
</feature>
<name>A0ABQ9HY96_9NEOP</name>
<evidence type="ECO:0000313" key="3">
    <source>
        <dbReference type="Proteomes" id="UP001159363"/>
    </source>
</evidence>
<proteinExistence type="predicted"/>
<protein>
    <submittedName>
        <fullName evidence="2">Uncharacterized protein</fullName>
    </submittedName>
</protein>